<keyword evidence="2" id="KW-1185">Reference proteome</keyword>
<evidence type="ECO:0000313" key="2">
    <source>
        <dbReference type="Proteomes" id="UP000251800"/>
    </source>
</evidence>
<sequence>MPDGLEGPGLLGPSMGLGLRPAGALRQRPNSLPANWSNRGFSALPPRLIHQKSPLMRAFLMDWLGDQDSNLD</sequence>
<name>A0A363UQJ5_9GAMM</name>
<evidence type="ECO:0000313" key="1">
    <source>
        <dbReference type="EMBL" id="PWN57770.1"/>
    </source>
</evidence>
<proteinExistence type="predicted"/>
<gene>
    <name evidence="1" type="ORF">DEH80_01130</name>
</gene>
<comment type="caution">
    <text evidence="1">The sequence shown here is derived from an EMBL/GenBank/DDBJ whole genome shotgun (WGS) entry which is preliminary data.</text>
</comment>
<organism evidence="1 2">
    <name type="scientific">Abyssibacter profundi</name>
    <dbReference type="NCBI Taxonomy" id="2182787"/>
    <lineage>
        <taxon>Bacteria</taxon>
        <taxon>Pseudomonadati</taxon>
        <taxon>Pseudomonadota</taxon>
        <taxon>Gammaproteobacteria</taxon>
        <taxon>Chromatiales</taxon>
        <taxon>Oceanococcaceae</taxon>
        <taxon>Abyssibacter</taxon>
    </lineage>
</organism>
<accession>A0A363UQJ5</accession>
<reference evidence="1 2" key="1">
    <citation type="submission" date="2018-05" db="EMBL/GenBank/DDBJ databases">
        <title>Abyssibacter profundi OUC007T gen. nov., sp. nov, a marine bacterium isolated from seawater of the Mariana Trench.</title>
        <authorList>
            <person name="Zhou S."/>
        </authorList>
    </citation>
    <scope>NUCLEOTIDE SEQUENCE [LARGE SCALE GENOMIC DNA]</scope>
    <source>
        <strain evidence="1 2">OUC007</strain>
    </source>
</reference>
<protein>
    <submittedName>
        <fullName evidence="1">Uncharacterized protein</fullName>
    </submittedName>
</protein>
<dbReference type="EMBL" id="QEQK01000001">
    <property type="protein sequence ID" value="PWN57770.1"/>
    <property type="molecule type" value="Genomic_DNA"/>
</dbReference>
<dbReference type="AlphaFoldDB" id="A0A363UQJ5"/>
<dbReference type="Proteomes" id="UP000251800">
    <property type="component" value="Unassembled WGS sequence"/>
</dbReference>